<name>A0AAE0HG91_9PEZI</name>
<proteinExistence type="predicted"/>
<dbReference type="EMBL" id="JAUEPN010000004">
    <property type="protein sequence ID" value="KAK3295900.1"/>
    <property type="molecule type" value="Genomic_DNA"/>
</dbReference>
<feature type="region of interest" description="Disordered" evidence="1">
    <location>
        <begin position="1"/>
        <end position="38"/>
    </location>
</feature>
<evidence type="ECO:0000313" key="2">
    <source>
        <dbReference type="EMBL" id="KAK3295900.1"/>
    </source>
</evidence>
<reference evidence="2" key="2">
    <citation type="submission" date="2023-06" db="EMBL/GenBank/DDBJ databases">
        <authorList>
            <consortium name="Lawrence Berkeley National Laboratory"/>
            <person name="Haridas S."/>
            <person name="Hensen N."/>
            <person name="Bonometti L."/>
            <person name="Westerberg I."/>
            <person name="Brannstrom I.O."/>
            <person name="Guillou S."/>
            <person name="Cros-Aarteil S."/>
            <person name="Calhoun S."/>
            <person name="Kuo A."/>
            <person name="Mondo S."/>
            <person name="Pangilinan J."/>
            <person name="Riley R."/>
            <person name="Labutti K."/>
            <person name="Andreopoulos B."/>
            <person name="Lipzen A."/>
            <person name="Chen C."/>
            <person name="Yanf M."/>
            <person name="Daum C."/>
            <person name="Ng V."/>
            <person name="Clum A."/>
            <person name="Steindorff A."/>
            <person name="Ohm R."/>
            <person name="Martin F."/>
            <person name="Silar P."/>
            <person name="Natvig D."/>
            <person name="Lalanne C."/>
            <person name="Gautier V."/>
            <person name="Ament-Velasquez S.L."/>
            <person name="Kruys A."/>
            <person name="Hutchinson M.I."/>
            <person name="Powell A.J."/>
            <person name="Barry K."/>
            <person name="Miller A.N."/>
            <person name="Grigoriev I.V."/>
            <person name="Debuchy R."/>
            <person name="Gladieux P."/>
            <person name="Thoren M.H."/>
            <person name="Johannesson H."/>
        </authorList>
    </citation>
    <scope>NUCLEOTIDE SEQUENCE</scope>
    <source>
        <strain evidence="2">CBS 168.71</strain>
    </source>
</reference>
<evidence type="ECO:0000313" key="3">
    <source>
        <dbReference type="Proteomes" id="UP001278766"/>
    </source>
</evidence>
<accession>A0AAE0HG91</accession>
<dbReference type="Proteomes" id="UP001278766">
    <property type="component" value="Unassembled WGS sequence"/>
</dbReference>
<reference evidence="2" key="1">
    <citation type="journal article" date="2023" name="Mol. Phylogenet. Evol.">
        <title>Genome-scale phylogeny and comparative genomics of the fungal order Sordariales.</title>
        <authorList>
            <person name="Hensen N."/>
            <person name="Bonometti L."/>
            <person name="Westerberg I."/>
            <person name="Brannstrom I.O."/>
            <person name="Guillou S."/>
            <person name="Cros-Aarteil S."/>
            <person name="Calhoun S."/>
            <person name="Haridas S."/>
            <person name="Kuo A."/>
            <person name="Mondo S."/>
            <person name="Pangilinan J."/>
            <person name="Riley R."/>
            <person name="LaButti K."/>
            <person name="Andreopoulos B."/>
            <person name="Lipzen A."/>
            <person name="Chen C."/>
            <person name="Yan M."/>
            <person name="Daum C."/>
            <person name="Ng V."/>
            <person name="Clum A."/>
            <person name="Steindorff A."/>
            <person name="Ohm R.A."/>
            <person name="Martin F."/>
            <person name="Silar P."/>
            <person name="Natvig D.O."/>
            <person name="Lalanne C."/>
            <person name="Gautier V."/>
            <person name="Ament-Velasquez S.L."/>
            <person name="Kruys A."/>
            <person name="Hutchinson M.I."/>
            <person name="Powell A.J."/>
            <person name="Barry K."/>
            <person name="Miller A.N."/>
            <person name="Grigoriev I.V."/>
            <person name="Debuchy R."/>
            <person name="Gladieux P."/>
            <person name="Hiltunen Thoren M."/>
            <person name="Johannesson H."/>
        </authorList>
    </citation>
    <scope>NUCLEOTIDE SEQUENCE</scope>
    <source>
        <strain evidence="2">CBS 168.71</strain>
    </source>
</reference>
<keyword evidence="3" id="KW-1185">Reference proteome</keyword>
<dbReference type="AlphaFoldDB" id="A0AAE0HG91"/>
<sequence>MLAATCDAQSRGESVGDYDRSTVGAERTTYPLPRGGPETMTGNETWIPVCHWLFSRGKGQAGVERGLLTWESPELRQAHADADAPDWRQTAETRAVQAFHGKAGSSNVKFHVWRDFMHQWLLLSHASSEESASPFCRPRAKRKERCRHCRGTASGSLLPASAPVWPSAHRADPQQVVVPSTCRTLFKRGAAAGRSGTHPALSWGRQ</sequence>
<evidence type="ECO:0000256" key="1">
    <source>
        <dbReference type="SAM" id="MobiDB-lite"/>
    </source>
</evidence>
<dbReference type="RefSeq" id="XP_062659414.1">
    <property type="nucleotide sequence ID" value="XM_062798549.1"/>
</dbReference>
<dbReference type="GeneID" id="87835497"/>
<comment type="caution">
    <text evidence="2">The sequence shown here is derived from an EMBL/GenBank/DDBJ whole genome shotgun (WGS) entry which is preliminary data.</text>
</comment>
<protein>
    <submittedName>
        <fullName evidence="2">Uncharacterized protein</fullName>
    </submittedName>
</protein>
<organism evidence="2 3">
    <name type="scientific">Chaetomium fimeti</name>
    <dbReference type="NCBI Taxonomy" id="1854472"/>
    <lineage>
        <taxon>Eukaryota</taxon>
        <taxon>Fungi</taxon>
        <taxon>Dikarya</taxon>
        <taxon>Ascomycota</taxon>
        <taxon>Pezizomycotina</taxon>
        <taxon>Sordariomycetes</taxon>
        <taxon>Sordariomycetidae</taxon>
        <taxon>Sordariales</taxon>
        <taxon>Chaetomiaceae</taxon>
        <taxon>Chaetomium</taxon>
    </lineage>
</organism>
<gene>
    <name evidence="2" type="ORF">B0H64DRAFT_158463</name>
</gene>